<dbReference type="EMBL" id="JARKIK010000087">
    <property type="protein sequence ID" value="KAK8723967.1"/>
    <property type="molecule type" value="Genomic_DNA"/>
</dbReference>
<gene>
    <name evidence="2" type="ORF">OTU49_011375</name>
</gene>
<comment type="caution">
    <text evidence="2">The sequence shown here is derived from an EMBL/GenBank/DDBJ whole genome shotgun (WGS) entry which is preliminary data.</text>
</comment>
<dbReference type="Proteomes" id="UP001445076">
    <property type="component" value="Unassembled WGS sequence"/>
</dbReference>
<evidence type="ECO:0000313" key="3">
    <source>
        <dbReference type="Proteomes" id="UP001445076"/>
    </source>
</evidence>
<reference evidence="2 3" key="1">
    <citation type="journal article" date="2024" name="BMC Genomics">
        <title>Genome assembly of redclaw crayfish (Cherax quadricarinatus) provides insights into its immune adaptation and hypoxia tolerance.</title>
        <authorList>
            <person name="Liu Z."/>
            <person name="Zheng J."/>
            <person name="Li H."/>
            <person name="Fang K."/>
            <person name="Wang S."/>
            <person name="He J."/>
            <person name="Zhou D."/>
            <person name="Weng S."/>
            <person name="Chi M."/>
            <person name="Gu Z."/>
            <person name="He J."/>
            <person name="Li F."/>
            <person name="Wang M."/>
        </authorList>
    </citation>
    <scope>NUCLEOTIDE SEQUENCE [LARGE SCALE GENOMIC DNA]</scope>
    <source>
        <strain evidence="2">ZL_2023a</strain>
    </source>
</reference>
<feature type="compositionally biased region" description="Basic and acidic residues" evidence="1">
    <location>
        <begin position="74"/>
        <end position="85"/>
    </location>
</feature>
<feature type="compositionally biased region" description="Low complexity" evidence="1">
    <location>
        <begin position="204"/>
        <end position="308"/>
    </location>
</feature>
<sequence length="308" mass="34136">MPQPHPQGHYQAIQYHQPQGGKHEATSPLQYRQPHGVYYPSAAQHQQLKPVMGQAPQRERKTLAIVDPSTGKNILDDMHNEKPDKTPTPPQSSESSARNTPAPSGTPPTKTESAVIAAQFAAEVAKKAAEKDVMDIDTSEHIVRTNKPCDNSSSVVIISDSRESKEKLTNSIANTIESVNSNVVECGIVKTVPESVEVIKPQSKHQQQDSQQISLQQFPHPVPQLQPQHMPQQSLQQLPQQSLQQVPQQSLQLSQPSLQQLPQQTLQQLPQQPLQQIPQQPLQQMPQPVQPPLQQLPQQTPQKPVQPS</sequence>
<feature type="region of interest" description="Disordered" evidence="1">
    <location>
        <begin position="199"/>
        <end position="308"/>
    </location>
</feature>
<accession>A0AAW0W554</accession>
<evidence type="ECO:0000313" key="2">
    <source>
        <dbReference type="EMBL" id="KAK8723967.1"/>
    </source>
</evidence>
<feature type="region of interest" description="Disordered" evidence="1">
    <location>
        <begin position="1"/>
        <end position="113"/>
    </location>
</feature>
<keyword evidence="3" id="KW-1185">Reference proteome</keyword>
<dbReference type="AlphaFoldDB" id="A0AAW0W554"/>
<feature type="compositionally biased region" description="Polar residues" evidence="1">
    <location>
        <begin position="91"/>
        <end position="111"/>
    </location>
</feature>
<name>A0AAW0W554_CHEQU</name>
<organism evidence="2 3">
    <name type="scientific">Cherax quadricarinatus</name>
    <name type="common">Australian red claw crayfish</name>
    <dbReference type="NCBI Taxonomy" id="27406"/>
    <lineage>
        <taxon>Eukaryota</taxon>
        <taxon>Metazoa</taxon>
        <taxon>Ecdysozoa</taxon>
        <taxon>Arthropoda</taxon>
        <taxon>Crustacea</taxon>
        <taxon>Multicrustacea</taxon>
        <taxon>Malacostraca</taxon>
        <taxon>Eumalacostraca</taxon>
        <taxon>Eucarida</taxon>
        <taxon>Decapoda</taxon>
        <taxon>Pleocyemata</taxon>
        <taxon>Astacidea</taxon>
        <taxon>Parastacoidea</taxon>
        <taxon>Parastacidae</taxon>
        <taxon>Cherax</taxon>
    </lineage>
</organism>
<evidence type="ECO:0000256" key="1">
    <source>
        <dbReference type="SAM" id="MobiDB-lite"/>
    </source>
</evidence>
<protein>
    <submittedName>
        <fullName evidence="2">Uncharacterized protein</fullName>
    </submittedName>
</protein>
<proteinExistence type="predicted"/>
<feature type="non-terminal residue" evidence="2">
    <location>
        <position position="308"/>
    </location>
</feature>